<evidence type="ECO:0000313" key="7">
    <source>
        <dbReference type="EMBL" id="KAE8668895.1"/>
    </source>
</evidence>
<keyword evidence="3 5" id="KW-0862">Zinc</keyword>
<gene>
    <name evidence="7" type="ORF">F3Y22_tig00112281pilonHSYRG00030</name>
</gene>
<feature type="domain" description="C3H1-type" evidence="6">
    <location>
        <begin position="386"/>
        <end position="414"/>
    </location>
</feature>
<keyword evidence="1 5" id="KW-0479">Metal-binding</keyword>
<evidence type="ECO:0000256" key="5">
    <source>
        <dbReference type="PROSITE-ProRule" id="PRU00723"/>
    </source>
</evidence>
<keyword evidence="2 5" id="KW-0863">Zinc-finger</keyword>
<proteinExistence type="predicted"/>
<evidence type="ECO:0000259" key="6">
    <source>
        <dbReference type="PROSITE" id="PS50103"/>
    </source>
</evidence>
<dbReference type="GO" id="GO:0003677">
    <property type="term" value="F:DNA binding"/>
    <property type="evidence" value="ECO:0007669"/>
    <property type="project" value="UniProtKB-KW"/>
</dbReference>
<comment type="caution">
    <text evidence="7">The sequence shown here is derived from an EMBL/GenBank/DDBJ whole genome shotgun (WGS) entry which is preliminary data.</text>
</comment>
<dbReference type="SUPFAM" id="SSF90229">
    <property type="entry name" value="CCCH zinc finger"/>
    <property type="match status" value="1"/>
</dbReference>
<dbReference type="SMART" id="SM00356">
    <property type="entry name" value="ZnF_C3H1"/>
    <property type="match status" value="1"/>
</dbReference>
<keyword evidence="8" id="KW-1185">Reference proteome</keyword>
<evidence type="ECO:0000256" key="2">
    <source>
        <dbReference type="ARBA" id="ARBA00022771"/>
    </source>
</evidence>
<protein>
    <submittedName>
        <fullName evidence="7">NAD(P)-binding Rossmann-fold superfamily protein</fullName>
    </submittedName>
</protein>
<dbReference type="AlphaFoldDB" id="A0A6A2XPQ5"/>
<evidence type="ECO:0000256" key="1">
    <source>
        <dbReference type="ARBA" id="ARBA00022723"/>
    </source>
</evidence>
<dbReference type="GO" id="GO:0008270">
    <property type="term" value="F:zinc ion binding"/>
    <property type="evidence" value="ECO:0007669"/>
    <property type="project" value="UniProtKB-KW"/>
</dbReference>
<dbReference type="Proteomes" id="UP000436088">
    <property type="component" value="Unassembled WGS sequence"/>
</dbReference>
<dbReference type="Pfam" id="PF00642">
    <property type="entry name" value="zf-CCCH"/>
    <property type="match status" value="1"/>
</dbReference>
<sequence length="442" mass="48172">MFLSVEVKLFLKEDCPSKVGGEHQDTLQANKSRALHPSGMCASDLPPGFEGSHYVGGFKCNLAKIPRIQWRSPPKFALDLNWHVVGGEESKETEAQKLREKRELEAIYPRLSFIPPNPVSRDVEVECYDGSRIPLVPLTPIEDDEGADVSSGIAAEAKPASNFETRTLLMPPGLSNSGTPNMPHCPEAPEPSVSSGMMDSALAALTTVMKRKEQGSLVDTDLLVKILETGLSSLSFSKPPTISSPMPAERNSNHLVKEFQPVPVSRADIVSNFMPMRLESSSFPLPGTNISMISGHGATNGTTAAYSTSNQVQPALSMMPRPMQPAISSTEAMQTMAANTVKDADYFKNLIREHGMQKGEVKAYNISQTGTHLNHIQILKPGPSKTKFQTPCKFYKKSNGCRQGSNCPFMHVNNSLQWQTGGTLEAPGAKRMKLSEEFTGRI</sequence>
<dbReference type="Gene3D" id="4.10.1000.10">
    <property type="entry name" value="Zinc finger, CCCH-type"/>
    <property type="match status" value="1"/>
</dbReference>
<name>A0A6A2XPQ5_HIBSY</name>
<dbReference type="EMBL" id="VEPZ02001541">
    <property type="protein sequence ID" value="KAE8668895.1"/>
    <property type="molecule type" value="Genomic_DNA"/>
</dbReference>
<dbReference type="PANTHER" id="PTHR33400">
    <property type="entry name" value="ZINC FINGER CCCH DOMAIN-CONTAINING PROTEIN 6-RELATED"/>
    <property type="match status" value="1"/>
</dbReference>
<dbReference type="InterPro" id="IPR036855">
    <property type="entry name" value="Znf_CCCH_sf"/>
</dbReference>
<organism evidence="7 8">
    <name type="scientific">Hibiscus syriacus</name>
    <name type="common">Rose of Sharon</name>
    <dbReference type="NCBI Taxonomy" id="106335"/>
    <lineage>
        <taxon>Eukaryota</taxon>
        <taxon>Viridiplantae</taxon>
        <taxon>Streptophyta</taxon>
        <taxon>Embryophyta</taxon>
        <taxon>Tracheophyta</taxon>
        <taxon>Spermatophyta</taxon>
        <taxon>Magnoliopsida</taxon>
        <taxon>eudicotyledons</taxon>
        <taxon>Gunneridae</taxon>
        <taxon>Pentapetalae</taxon>
        <taxon>rosids</taxon>
        <taxon>malvids</taxon>
        <taxon>Malvales</taxon>
        <taxon>Malvaceae</taxon>
        <taxon>Malvoideae</taxon>
        <taxon>Hibiscus</taxon>
    </lineage>
</organism>
<reference evidence="7" key="1">
    <citation type="submission" date="2019-09" db="EMBL/GenBank/DDBJ databases">
        <title>Draft genome information of white flower Hibiscus syriacus.</title>
        <authorList>
            <person name="Kim Y.-M."/>
        </authorList>
    </citation>
    <scope>NUCLEOTIDE SEQUENCE [LARGE SCALE GENOMIC DNA]</scope>
    <source>
        <strain evidence="7">YM2019G1</strain>
    </source>
</reference>
<dbReference type="PANTHER" id="PTHR33400:SF9">
    <property type="entry name" value="C3H1-TYPE DOMAIN-CONTAINING PROTEIN"/>
    <property type="match status" value="1"/>
</dbReference>
<feature type="zinc finger region" description="C3H1-type" evidence="5">
    <location>
        <begin position="386"/>
        <end position="414"/>
    </location>
</feature>
<evidence type="ECO:0000256" key="3">
    <source>
        <dbReference type="ARBA" id="ARBA00022833"/>
    </source>
</evidence>
<evidence type="ECO:0000313" key="8">
    <source>
        <dbReference type="Proteomes" id="UP000436088"/>
    </source>
</evidence>
<evidence type="ECO:0000256" key="4">
    <source>
        <dbReference type="ARBA" id="ARBA00023125"/>
    </source>
</evidence>
<dbReference type="InterPro" id="IPR000571">
    <property type="entry name" value="Znf_CCCH"/>
</dbReference>
<accession>A0A6A2XPQ5</accession>
<keyword evidence="4" id="KW-0238">DNA-binding</keyword>
<dbReference type="PROSITE" id="PS50103">
    <property type="entry name" value="ZF_C3H1"/>
    <property type="match status" value="1"/>
</dbReference>